<dbReference type="Proteomes" id="UP000007494">
    <property type="component" value="Chromosome VIIb"/>
</dbReference>
<feature type="region of interest" description="Disordered" evidence="8">
    <location>
        <begin position="426"/>
        <end position="449"/>
    </location>
</feature>
<feature type="domain" description="IFT121 second beta-propeller" evidence="10">
    <location>
        <begin position="230"/>
        <end position="377"/>
    </location>
</feature>
<evidence type="ECO:0000256" key="3">
    <source>
        <dbReference type="ARBA" id="ARBA00022490"/>
    </source>
</evidence>
<dbReference type="GO" id="GO:1905515">
    <property type="term" value="P:non-motile cilium assembly"/>
    <property type="evidence" value="ECO:0007669"/>
    <property type="project" value="TreeGrafter"/>
</dbReference>
<dbReference type="GeneID" id="13443482"/>
<dbReference type="InterPro" id="IPR056159">
    <property type="entry name" value="Beta-prop_IFT121_TULP_N"/>
</dbReference>
<dbReference type="Gene3D" id="2.130.10.10">
    <property type="entry name" value="YVTN repeat-like/Quinoprotein amine dehydrogenase"/>
    <property type="match status" value="1"/>
</dbReference>
<dbReference type="Pfam" id="PF23387">
    <property type="entry name" value="TPR_IFT80_172"/>
    <property type="match status" value="1"/>
</dbReference>
<evidence type="ECO:0000256" key="1">
    <source>
        <dbReference type="ARBA" id="ARBA00004138"/>
    </source>
</evidence>
<feature type="domain" description="IFT80/172/WDR35 TPR" evidence="9">
    <location>
        <begin position="667"/>
        <end position="756"/>
    </location>
</feature>
<accession>F0VHM2</accession>
<evidence type="ECO:0000256" key="7">
    <source>
        <dbReference type="ARBA" id="ARBA00023273"/>
    </source>
</evidence>
<reference evidence="13" key="2">
    <citation type="submission" date="2011-03" db="EMBL/GenBank/DDBJ databases">
        <title>Comparative genomics and transcriptomics of Neospora caninum and Toxoplasma gondii.</title>
        <authorList>
            <person name="Reid A.J."/>
            <person name="Sohal A."/>
            <person name="Harris D."/>
            <person name="Quail M."/>
            <person name="Sanders M."/>
            <person name="Berriman M."/>
            <person name="Wastling J.M."/>
            <person name="Pain A."/>
        </authorList>
    </citation>
    <scope>NUCLEOTIDE SEQUENCE</scope>
    <source>
        <strain evidence="13">Liverpool</strain>
    </source>
</reference>
<keyword evidence="5" id="KW-0677">Repeat</keyword>
<keyword evidence="15" id="KW-1185">Reference proteome</keyword>
<dbReference type="PANTHER" id="PTHR12764">
    <property type="entry name" value="WD REPEAT DOMAIN-RELATED"/>
    <property type="match status" value="1"/>
</dbReference>
<name>F0VHM2_NEOCL</name>
<reference evidence="13" key="1">
    <citation type="submission" date="2011-02" db="EMBL/GenBank/DDBJ databases">
        <authorList>
            <person name="Aslett M."/>
        </authorList>
    </citation>
    <scope>NUCLEOTIDE SEQUENCE</scope>
    <source>
        <strain evidence="13">Liverpool</strain>
    </source>
</reference>
<feature type="compositionally biased region" description="Polar residues" evidence="8">
    <location>
        <begin position="976"/>
        <end position="986"/>
    </location>
</feature>
<evidence type="ECO:0000256" key="5">
    <source>
        <dbReference type="ARBA" id="ARBA00022737"/>
    </source>
</evidence>
<dbReference type="AlphaFoldDB" id="F0VHM2"/>
<dbReference type="GO" id="GO:0097730">
    <property type="term" value="C:non-motile cilium"/>
    <property type="evidence" value="ECO:0007669"/>
    <property type="project" value="TreeGrafter"/>
</dbReference>
<dbReference type="SUPFAM" id="SSF69322">
    <property type="entry name" value="Tricorn protease domain 2"/>
    <property type="match status" value="1"/>
</dbReference>
<dbReference type="Gene3D" id="1.25.40.470">
    <property type="match status" value="2"/>
</dbReference>
<dbReference type="eggNOG" id="KOG2041">
    <property type="taxonomic scope" value="Eukaryota"/>
</dbReference>
<proteinExistence type="predicted"/>
<feature type="domain" description="IFT121-like TPR repeats" evidence="12">
    <location>
        <begin position="1045"/>
        <end position="1141"/>
    </location>
</feature>
<evidence type="ECO:0000259" key="10">
    <source>
        <dbReference type="Pfam" id="PF23390"/>
    </source>
</evidence>
<keyword evidence="3" id="KW-0963">Cytoplasm</keyword>
<feature type="domain" description="IFT121 second beta-propeller" evidence="10">
    <location>
        <begin position="455"/>
        <end position="627"/>
    </location>
</feature>
<evidence type="ECO:0000256" key="6">
    <source>
        <dbReference type="ARBA" id="ARBA00023069"/>
    </source>
</evidence>
<dbReference type="RefSeq" id="XP_003883248.1">
    <property type="nucleotide sequence ID" value="XM_003883199.1"/>
</dbReference>
<dbReference type="InParanoid" id="F0VHM2"/>
<dbReference type="InterPro" id="IPR015943">
    <property type="entry name" value="WD40/YVTN_repeat-like_dom_sf"/>
</dbReference>
<dbReference type="GO" id="GO:0035721">
    <property type="term" value="P:intraciliary retrograde transport"/>
    <property type="evidence" value="ECO:0007669"/>
    <property type="project" value="TreeGrafter"/>
</dbReference>
<feature type="region of interest" description="Disordered" evidence="8">
    <location>
        <begin position="971"/>
        <end position="997"/>
    </location>
</feature>
<evidence type="ECO:0000259" key="12">
    <source>
        <dbReference type="Pfam" id="PF25768"/>
    </source>
</evidence>
<dbReference type="Pfam" id="PF25768">
    <property type="entry name" value="TPR_IFT121"/>
    <property type="match status" value="1"/>
</dbReference>
<dbReference type="OMA" id="CVSETHM"/>
<keyword evidence="7" id="KW-0966">Cell projection</keyword>
<dbReference type="Pfam" id="PF23390">
    <property type="entry name" value="Beta-prop_WDR35_2nd"/>
    <property type="match status" value="2"/>
</dbReference>
<dbReference type="InterPro" id="IPR057361">
    <property type="entry name" value="TPR_WDR35"/>
</dbReference>
<dbReference type="PANTHER" id="PTHR12764:SF5">
    <property type="entry name" value="LD29485P"/>
    <property type="match status" value="1"/>
</dbReference>
<dbReference type="EMBL" id="LN714482">
    <property type="protein sequence ID" value="CEL67206.1"/>
    <property type="molecule type" value="Genomic_DNA"/>
</dbReference>
<dbReference type="VEuPathDB" id="ToxoDB:NCLIV_030030"/>
<feature type="compositionally biased region" description="Low complexity" evidence="8">
    <location>
        <begin position="987"/>
        <end position="997"/>
    </location>
</feature>
<organism evidence="13 15">
    <name type="scientific">Neospora caninum (strain Liverpool)</name>
    <dbReference type="NCBI Taxonomy" id="572307"/>
    <lineage>
        <taxon>Eukaryota</taxon>
        <taxon>Sar</taxon>
        <taxon>Alveolata</taxon>
        <taxon>Apicomplexa</taxon>
        <taxon>Conoidasida</taxon>
        <taxon>Coccidia</taxon>
        <taxon>Eucoccidiorida</taxon>
        <taxon>Eimeriorina</taxon>
        <taxon>Sarcocystidae</taxon>
        <taxon>Neospora</taxon>
    </lineage>
</organism>
<evidence type="ECO:0000313" key="13">
    <source>
        <dbReference type="EMBL" id="CBZ53216.1"/>
    </source>
</evidence>
<sequence length="1236" mass="135728">MIAFFVKKVTPSTGAEILSLSWQNGSGLLALGCRDGMLKVVDASHILGAVSRDSVKEEDGTGSRPRTESKIHQLQTLSTPKDPGATHTADVHLVAWNESENSLTSVDRAGCIAIWRAEASRWVNELTNTDNSKKVVDVAWAPDGKKICILAADGNLVLGAANGKRLWSKDLKRAMTRAACIAQKKHLHTLVVPNHVEATAFSWAAGGDCLAVASKGVVLFATVRMKTPAAYFAQTLAYAHTASPTRGQAFALWFWNVDTSSKHLRYIRLPLRQLLGSGQCCVVITDAHEEEGTTEAVEDSHKSENSAEKNSNPQKDLRKQFAVSLYNSIAEPMKTTYTEVEPEFAAITDGHVLVADCRRVFLWRFATSREQTGKTQTALERPNPAGKNSAMGSVAASCSIMASLAGTEDTPCLGRSETVVEVETALSTGSTEEGQSAKTARNCAGGQPRWGRGGNQARNPIVALAAANGCFVVARRNGELRRYSLPGAELEAICSTETPPLSIYLNCDATRLAVIDIFNSLALRHAVPPSLPEEENVESPEPSHRQEGQLFGASMNFARQDVFDVLWSRDEADLFAMVEKSTIYLVRGTALEEPLRCSASFLGDLNELRLELFYLDELQKTPAEPNTCLHRLHYETKRLRDTRDILEKAQELDDAITYAENASHTSLWKLIARSALDKMKLDIAEKAFVTCQDYCGLQFIKRLRSLDAEKREAEVRAYFGDFDRAEALYLEMDRRDLALTLRSDVGDWARVIQLARDPAAAGLMCTSDVLQIATKALGDSCRERGQWPEAIQAYRSIGDHRSLAHAYHIMEQFDELENMIGDLLPDTHREQLLEIGEKLASVGLCPAAVRAFTKAGDTKAAVDCCIRLNEWDTAITLSEQARFQEVEALLTKCARHLLDQSKRIQAVQLYQRAQKPLEAATILMQLASRGEGSAPHPGIQSPQYKPERKKKLYVLAALEVEKFAQQKLQGGLQAQSPTMQRSGDPSASSTALGNATAAAGEATGAEGVVGTGTPATRSALLPQTHTCPMTQGNAFQKAENKALDRRWRGAEAFHLYLLVHKQLTNGAYDAAVCTAVQLTEYSDFVDGLTAFSILALASFYARNWELCSKAFMYLENCSDVPEEQREAFGELAVEIFSRHPPPAHENENPPLVESRSASASPAGVPYTRMIPPPLELLAKLVDSRIMARLNKSCYRVAHVVTKCSQWRRDVLKIVLYVTHLCKMGYRAYGTNAALPL</sequence>
<dbReference type="GO" id="GO:0005737">
    <property type="term" value="C:cytoplasm"/>
    <property type="evidence" value="ECO:0007669"/>
    <property type="project" value="UniProtKB-SubCell"/>
</dbReference>
<feature type="region of interest" description="Disordered" evidence="8">
    <location>
        <begin position="292"/>
        <end position="314"/>
    </location>
</feature>
<dbReference type="GO" id="GO:0030991">
    <property type="term" value="C:intraciliary transport particle A"/>
    <property type="evidence" value="ECO:0007669"/>
    <property type="project" value="TreeGrafter"/>
</dbReference>
<dbReference type="InterPro" id="IPR057979">
    <property type="entry name" value="TPR_IFT121"/>
</dbReference>
<reference evidence="14" key="4">
    <citation type="journal article" date="2015" name="PLoS ONE">
        <title>Comprehensive Evaluation of Toxoplasma gondii VEG and Neospora caninum LIV Genomes with Tachyzoite Stage Transcriptome and Proteome Defines Novel Transcript Features.</title>
        <authorList>
            <person name="Ramaprasad A."/>
            <person name="Mourier T."/>
            <person name="Naeem R."/>
            <person name="Malas T.B."/>
            <person name="Moussa E."/>
            <person name="Panigrahi A."/>
            <person name="Vermont S.J."/>
            <person name="Otto T.D."/>
            <person name="Wastling J."/>
            <person name="Pain A."/>
        </authorList>
    </citation>
    <scope>NUCLEOTIDE SEQUENCE</scope>
    <source>
        <strain evidence="14">Liverpool</strain>
    </source>
</reference>
<keyword evidence="6" id="KW-0969">Cilium</keyword>
<evidence type="ECO:0000313" key="15">
    <source>
        <dbReference type="Proteomes" id="UP000007494"/>
    </source>
</evidence>
<dbReference type="InterPro" id="IPR001680">
    <property type="entry name" value="WD40_rpt"/>
</dbReference>
<evidence type="ECO:0000259" key="9">
    <source>
        <dbReference type="Pfam" id="PF23387"/>
    </source>
</evidence>
<dbReference type="EMBL" id="FR823389">
    <property type="protein sequence ID" value="CBZ53216.1"/>
    <property type="molecule type" value="Genomic_DNA"/>
</dbReference>
<dbReference type="OrthoDB" id="10260567at2759"/>
<reference evidence="15" key="3">
    <citation type="journal article" date="2012" name="PLoS Pathog.">
        <title>Comparative genomics of the apicomplexan parasites Toxoplasma gondii and Neospora caninum: Coccidia differing in host range and transmission strategy.</title>
        <authorList>
            <person name="Reid A.J."/>
            <person name="Vermont S.J."/>
            <person name="Cotton J.A."/>
            <person name="Harris D."/>
            <person name="Hill-Cawthorne G.A."/>
            <person name="Konen-Waisman S."/>
            <person name="Latham S.M."/>
            <person name="Mourier T."/>
            <person name="Norton R."/>
            <person name="Quail M.A."/>
            <person name="Sanders M."/>
            <person name="Shanmugam D."/>
            <person name="Sohal A."/>
            <person name="Wasmuth J.D."/>
            <person name="Brunk B."/>
            <person name="Grigg M.E."/>
            <person name="Howard J.C."/>
            <person name="Parkinson J."/>
            <person name="Roos D.S."/>
            <person name="Trees A.J."/>
            <person name="Berriman M."/>
            <person name="Pain A."/>
            <person name="Wastling J.M."/>
        </authorList>
    </citation>
    <scope>NUCLEOTIDE SEQUENCE [LARGE SCALE GENOMIC DNA]</scope>
    <source>
        <strain evidence="15">Liverpool</strain>
    </source>
</reference>
<dbReference type="Pfam" id="PF24797">
    <property type="entry name" value="Beta-prop_WDR35_TULP_N"/>
    <property type="match status" value="1"/>
</dbReference>
<feature type="compositionally biased region" description="Polar residues" evidence="8">
    <location>
        <begin position="426"/>
        <end position="439"/>
    </location>
</feature>
<dbReference type="InterPro" id="IPR039857">
    <property type="entry name" value="Ift122/121"/>
</dbReference>
<feature type="domain" description="IFT121/TULP4 N-terminal" evidence="11">
    <location>
        <begin position="1"/>
        <end position="177"/>
    </location>
</feature>
<dbReference type="Pfam" id="PF25170">
    <property type="entry name" value="TPR_WDR35"/>
    <property type="match status" value="1"/>
</dbReference>
<evidence type="ECO:0000313" key="14">
    <source>
        <dbReference type="EMBL" id="CEL67206.1"/>
    </source>
</evidence>
<dbReference type="GO" id="GO:0061512">
    <property type="term" value="P:protein localization to cilium"/>
    <property type="evidence" value="ECO:0007669"/>
    <property type="project" value="TreeGrafter"/>
</dbReference>
<feature type="compositionally biased region" description="Basic and acidic residues" evidence="8">
    <location>
        <begin position="298"/>
        <end position="307"/>
    </location>
</feature>
<evidence type="ECO:0000259" key="11">
    <source>
        <dbReference type="Pfam" id="PF24797"/>
    </source>
</evidence>
<dbReference type="InterPro" id="IPR056158">
    <property type="entry name" value="Beta-prop_IFT121_2nd"/>
</dbReference>
<gene>
    <name evidence="14" type="ORF">BN1204_030030</name>
    <name evidence="13" type="ORF">NCLIV_030030</name>
</gene>
<comment type="subcellular location">
    <subcellularLocation>
        <location evidence="1">Cell projection</location>
        <location evidence="1">Cilium</location>
    </subcellularLocation>
    <subcellularLocation>
        <location evidence="2">Cytoplasm</location>
    </subcellularLocation>
</comment>
<protein>
    <submittedName>
        <fullName evidence="13">GA15220, related</fullName>
    </submittedName>
</protein>
<evidence type="ECO:0000256" key="4">
    <source>
        <dbReference type="ARBA" id="ARBA00022574"/>
    </source>
</evidence>
<dbReference type="PROSITE" id="PS51257">
    <property type="entry name" value="PROKAR_LIPOPROTEIN"/>
    <property type="match status" value="1"/>
</dbReference>
<keyword evidence="4" id="KW-0853">WD repeat</keyword>
<evidence type="ECO:0000256" key="2">
    <source>
        <dbReference type="ARBA" id="ARBA00004496"/>
    </source>
</evidence>
<dbReference type="SMART" id="SM00320">
    <property type="entry name" value="WD40"/>
    <property type="match status" value="3"/>
</dbReference>
<dbReference type="InterPro" id="IPR056157">
    <property type="entry name" value="TPR_IFT80_172_dom"/>
</dbReference>
<evidence type="ECO:0000256" key="8">
    <source>
        <dbReference type="SAM" id="MobiDB-lite"/>
    </source>
</evidence>